<dbReference type="NCBIfam" id="TIGR00229">
    <property type="entry name" value="sensory_box"/>
    <property type="match status" value="1"/>
</dbReference>
<dbReference type="EC" id="2.7.13.3" evidence="2"/>
<keyword evidence="4" id="KW-0808">Transferase</keyword>
<comment type="catalytic activity">
    <reaction evidence="1">
        <text>ATP + protein L-histidine = ADP + protein N-phospho-L-histidine.</text>
        <dbReference type="EC" id="2.7.13.3"/>
    </reaction>
</comment>
<protein>
    <recommendedName>
        <fullName evidence="2">histidine kinase</fullName>
        <ecNumber evidence="2">2.7.13.3</ecNumber>
    </recommendedName>
</protein>
<dbReference type="SMART" id="SM00388">
    <property type="entry name" value="HisKA"/>
    <property type="match status" value="1"/>
</dbReference>
<keyword evidence="5" id="KW-0547">Nucleotide-binding</keyword>
<dbReference type="Proteomes" id="UP000323166">
    <property type="component" value="Unassembled WGS sequence"/>
</dbReference>
<dbReference type="Gene3D" id="1.10.287.130">
    <property type="match status" value="1"/>
</dbReference>
<evidence type="ECO:0000313" key="13">
    <source>
        <dbReference type="Proteomes" id="UP000323166"/>
    </source>
</evidence>
<dbReference type="SUPFAM" id="SSF55785">
    <property type="entry name" value="PYP-like sensor domain (PAS domain)"/>
    <property type="match status" value="2"/>
</dbReference>
<dbReference type="Pfam" id="PF02518">
    <property type="entry name" value="HATPase_c"/>
    <property type="match status" value="1"/>
</dbReference>
<evidence type="ECO:0000256" key="3">
    <source>
        <dbReference type="ARBA" id="ARBA00022553"/>
    </source>
</evidence>
<evidence type="ECO:0000256" key="1">
    <source>
        <dbReference type="ARBA" id="ARBA00000085"/>
    </source>
</evidence>
<dbReference type="InterPro" id="IPR004358">
    <property type="entry name" value="Sig_transdc_His_kin-like_C"/>
</dbReference>
<dbReference type="CDD" id="cd00082">
    <property type="entry name" value="HisKA"/>
    <property type="match status" value="1"/>
</dbReference>
<name>A0A5S4ZVC1_9FIRM</name>
<dbReference type="InterPro" id="IPR005467">
    <property type="entry name" value="His_kinase_dom"/>
</dbReference>
<evidence type="ECO:0000313" key="12">
    <source>
        <dbReference type="EMBL" id="TYO96872.1"/>
    </source>
</evidence>
<dbReference type="SUPFAM" id="SSF55874">
    <property type="entry name" value="ATPase domain of HSP90 chaperone/DNA topoisomerase II/histidine kinase"/>
    <property type="match status" value="1"/>
</dbReference>
<dbReference type="PRINTS" id="PR00344">
    <property type="entry name" value="BCTRLSENSOR"/>
</dbReference>
<dbReference type="CDD" id="cd00130">
    <property type="entry name" value="PAS"/>
    <property type="match status" value="1"/>
</dbReference>
<dbReference type="GO" id="GO:0000155">
    <property type="term" value="F:phosphorelay sensor kinase activity"/>
    <property type="evidence" value="ECO:0007669"/>
    <property type="project" value="InterPro"/>
</dbReference>
<evidence type="ECO:0000256" key="6">
    <source>
        <dbReference type="ARBA" id="ARBA00022777"/>
    </source>
</evidence>
<dbReference type="InterPro" id="IPR036097">
    <property type="entry name" value="HisK_dim/P_sf"/>
</dbReference>
<keyword evidence="8" id="KW-0902">Two-component regulatory system</keyword>
<evidence type="ECO:0000256" key="5">
    <source>
        <dbReference type="ARBA" id="ARBA00022741"/>
    </source>
</evidence>
<dbReference type="PANTHER" id="PTHR43065">
    <property type="entry name" value="SENSOR HISTIDINE KINASE"/>
    <property type="match status" value="1"/>
</dbReference>
<sequence length="540" mass="61697">MKPKVILGQNIDLKKILQLELLSETEKRQFYEELVGEFEQINTIIDSLKAVIYVADIDSYQILFINKFGTDIFGTDSVGKRCFEVFQNRQSGPCPYCTNSHLVKNGVVQPPYVWEHYNDITKTWVKCIDTAIRWSDGRLVRMEIAINITEQKLAEETLKQSQEQLEKLIAERTVKLIKSNEHLKREIKKRKEIEESLRESEERYRQLVEHSQNMIAIYIDEKLAFINKTGVDLLGAQEASEIIGKSIWDFVHPNSQESVKEKIRYLHSNPRSVIPASREKIIRFDGAVVDLEITVYSLTYQGKPAIKIVARDITEQRWFKKEMTRLERLNVIGQMAAGIGHEIRNPMTTVRGFLQLLAQKKECAQYIEYFNLMISELDRVNLLITEFLSLAKDKPSKLEMQSLNPIVKTILPLILADAVNEDKNVVHELKDTPDILIDEKEIRQLIYNLCRNGLQAMPAGGTLTIKTYVDVDEVVLAIKDEGNGIDPEVLDKLGTPFFTTKNDGTGLGLSICYSIAARHNASISLETSPAGTTFFVRFKI</sequence>
<feature type="coiled-coil region" evidence="9">
    <location>
        <begin position="151"/>
        <end position="210"/>
    </location>
</feature>
<dbReference type="GO" id="GO:0005524">
    <property type="term" value="F:ATP binding"/>
    <property type="evidence" value="ECO:0007669"/>
    <property type="project" value="UniProtKB-KW"/>
</dbReference>
<evidence type="ECO:0000256" key="8">
    <source>
        <dbReference type="ARBA" id="ARBA00023012"/>
    </source>
</evidence>
<evidence type="ECO:0000256" key="2">
    <source>
        <dbReference type="ARBA" id="ARBA00012438"/>
    </source>
</evidence>
<comment type="caution">
    <text evidence="12">The sequence shown here is derived from an EMBL/GenBank/DDBJ whole genome shotgun (WGS) entry which is preliminary data.</text>
</comment>
<evidence type="ECO:0000259" key="10">
    <source>
        <dbReference type="PROSITE" id="PS50109"/>
    </source>
</evidence>
<dbReference type="AlphaFoldDB" id="A0A5S4ZVC1"/>
<accession>A0A5S4ZVC1</accession>
<dbReference type="SMART" id="SM00387">
    <property type="entry name" value="HATPase_c"/>
    <property type="match status" value="1"/>
</dbReference>
<dbReference type="Pfam" id="PF00512">
    <property type="entry name" value="HisKA"/>
    <property type="match status" value="1"/>
</dbReference>
<evidence type="ECO:0000259" key="11">
    <source>
        <dbReference type="PROSITE" id="PS50112"/>
    </source>
</evidence>
<dbReference type="PANTHER" id="PTHR43065:SF46">
    <property type="entry name" value="C4-DICARBOXYLATE TRANSPORT SENSOR PROTEIN DCTB"/>
    <property type="match status" value="1"/>
</dbReference>
<dbReference type="EMBL" id="VNHM01000003">
    <property type="protein sequence ID" value="TYO96872.1"/>
    <property type="molecule type" value="Genomic_DNA"/>
</dbReference>
<evidence type="ECO:0000256" key="9">
    <source>
        <dbReference type="SAM" id="Coils"/>
    </source>
</evidence>
<gene>
    <name evidence="12" type="ORF">LX24_00682</name>
</gene>
<keyword evidence="7" id="KW-0067">ATP-binding</keyword>
<proteinExistence type="predicted"/>
<dbReference type="Gene3D" id="3.30.565.10">
    <property type="entry name" value="Histidine kinase-like ATPase, C-terminal domain"/>
    <property type="match status" value="1"/>
</dbReference>
<dbReference type="Gene3D" id="3.30.450.20">
    <property type="entry name" value="PAS domain"/>
    <property type="match status" value="2"/>
</dbReference>
<dbReference type="InterPro" id="IPR036890">
    <property type="entry name" value="HATPase_C_sf"/>
</dbReference>
<feature type="domain" description="PAS" evidence="11">
    <location>
        <begin position="200"/>
        <end position="270"/>
    </location>
</feature>
<dbReference type="InterPro" id="IPR000014">
    <property type="entry name" value="PAS"/>
</dbReference>
<keyword evidence="9" id="KW-0175">Coiled coil</keyword>
<organism evidence="12 13">
    <name type="scientific">Desulfallas thermosapovorans DSM 6562</name>
    <dbReference type="NCBI Taxonomy" id="1121431"/>
    <lineage>
        <taxon>Bacteria</taxon>
        <taxon>Bacillati</taxon>
        <taxon>Bacillota</taxon>
        <taxon>Clostridia</taxon>
        <taxon>Eubacteriales</taxon>
        <taxon>Desulfallaceae</taxon>
        <taxon>Desulfallas</taxon>
    </lineage>
</organism>
<dbReference type="InterPro" id="IPR003661">
    <property type="entry name" value="HisK_dim/P_dom"/>
</dbReference>
<dbReference type="PROSITE" id="PS50112">
    <property type="entry name" value="PAS"/>
    <property type="match status" value="1"/>
</dbReference>
<dbReference type="PROSITE" id="PS50109">
    <property type="entry name" value="HIS_KIN"/>
    <property type="match status" value="1"/>
</dbReference>
<feature type="domain" description="Histidine kinase" evidence="10">
    <location>
        <begin position="338"/>
        <end position="540"/>
    </location>
</feature>
<keyword evidence="6" id="KW-0418">Kinase</keyword>
<keyword evidence="3" id="KW-0597">Phosphoprotein</keyword>
<dbReference type="InterPro" id="IPR003594">
    <property type="entry name" value="HATPase_dom"/>
</dbReference>
<reference evidence="12 13" key="1">
    <citation type="submission" date="2019-07" db="EMBL/GenBank/DDBJ databases">
        <title>Genomic Encyclopedia of Type Strains, Phase I: the one thousand microbial genomes (KMG-I) project.</title>
        <authorList>
            <person name="Kyrpides N."/>
        </authorList>
    </citation>
    <scope>NUCLEOTIDE SEQUENCE [LARGE SCALE GENOMIC DNA]</scope>
    <source>
        <strain evidence="12 13">DSM 6562</strain>
    </source>
</reference>
<dbReference type="RefSeq" id="WP_166510744.1">
    <property type="nucleotide sequence ID" value="NZ_VNHM01000003.1"/>
</dbReference>
<dbReference type="InterPro" id="IPR035965">
    <property type="entry name" value="PAS-like_dom_sf"/>
</dbReference>
<dbReference type="SMART" id="SM00091">
    <property type="entry name" value="PAS"/>
    <property type="match status" value="2"/>
</dbReference>
<evidence type="ECO:0000256" key="7">
    <source>
        <dbReference type="ARBA" id="ARBA00022840"/>
    </source>
</evidence>
<dbReference type="Pfam" id="PF13426">
    <property type="entry name" value="PAS_9"/>
    <property type="match status" value="2"/>
</dbReference>
<dbReference type="SUPFAM" id="SSF47384">
    <property type="entry name" value="Homodimeric domain of signal transducing histidine kinase"/>
    <property type="match status" value="1"/>
</dbReference>
<keyword evidence="13" id="KW-1185">Reference proteome</keyword>
<evidence type="ECO:0000256" key="4">
    <source>
        <dbReference type="ARBA" id="ARBA00022679"/>
    </source>
</evidence>